<feature type="region of interest" description="Disordered" evidence="16">
    <location>
        <begin position="871"/>
        <end position="904"/>
    </location>
</feature>
<keyword evidence="7 17" id="KW-0812">Transmembrane</keyword>
<dbReference type="SUPFAM" id="SSF90123">
    <property type="entry name" value="ABC transporter transmembrane region"/>
    <property type="match status" value="2"/>
</dbReference>
<evidence type="ECO:0000259" key="19">
    <source>
        <dbReference type="PROSITE" id="PS50929"/>
    </source>
</evidence>
<evidence type="ECO:0000313" key="20">
    <source>
        <dbReference type="EMBL" id="AHK05650.1"/>
    </source>
</evidence>
<dbReference type="GO" id="GO:0015431">
    <property type="term" value="F:ABC-type glutathione S-conjugate transporter activity"/>
    <property type="evidence" value="ECO:0007669"/>
    <property type="project" value="UniProtKB-EC"/>
</dbReference>
<dbReference type="InterPro" id="IPR017871">
    <property type="entry name" value="ABC_transporter-like_CS"/>
</dbReference>
<feature type="domain" description="ABC transporter" evidence="18">
    <location>
        <begin position="1268"/>
        <end position="1502"/>
    </location>
</feature>
<organism evidence="20">
    <name type="scientific">Tigriopus japonicus</name>
    <name type="common">Copepod</name>
    <dbReference type="NCBI Taxonomy" id="158387"/>
    <lineage>
        <taxon>Eukaryota</taxon>
        <taxon>Metazoa</taxon>
        <taxon>Ecdysozoa</taxon>
        <taxon>Arthropoda</taxon>
        <taxon>Crustacea</taxon>
        <taxon>Multicrustacea</taxon>
        <taxon>Hexanauplia</taxon>
        <taxon>Copepoda</taxon>
        <taxon>Harpacticoida</taxon>
        <taxon>Harpacticidae</taxon>
        <taxon>Tigriopus</taxon>
    </lineage>
</organism>
<evidence type="ECO:0000256" key="6">
    <source>
        <dbReference type="ARBA" id="ARBA00022554"/>
    </source>
</evidence>
<keyword evidence="8" id="KW-0677">Repeat</keyword>
<evidence type="ECO:0000256" key="4">
    <source>
        <dbReference type="ARBA" id="ARBA00022448"/>
    </source>
</evidence>
<evidence type="ECO:0000256" key="2">
    <source>
        <dbReference type="ARBA" id="ARBA00004651"/>
    </source>
</evidence>
<dbReference type="InterPro" id="IPR011527">
    <property type="entry name" value="ABC1_TM_dom"/>
</dbReference>
<feature type="transmembrane region" description="Helical" evidence="17">
    <location>
        <begin position="81"/>
        <end position="105"/>
    </location>
</feature>
<dbReference type="PANTHER" id="PTHR24223:SF443">
    <property type="entry name" value="MULTIDRUG-RESISTANCE LIKE PROTEIN 1, ISOFORM I"/>
    <property type="match status" value="1"/>
</dbReference>
<evidence type="ECO:0000256" key="10">
    <source>
        <dbReference type="ARBA" id="ARBA00022840"/>
    </source>
</evidence>
<keyword evidence="13 17" id="KW-0472">Membrane</keyword>
<dbReference type="NCBIfam" id="TIGR00957">
    <property type="entry name" value="MRP_assoc_pro"/>
    <property type="match status" value="1"/>
</dbReference>
<feature type="compositionally biased region" description="Polar residues" evidence="16">
    <location>
        <begin position="871"/>
        <end position="886"/>
    </location>
</feature>
<dbReference type="Gene3D" id="1.20.1560.10">
    <property type="entry name" value="ABC transporter type 1, transmembrane domain"/>
    <property type="match status" value="2"/>
</dbReference>
<dbReference type="GO" id="GO:0005524">
    <property type="term" value="F:ATP binding"/>
    <property type="evidence" value="ECO:0007669"/>
    <property type="project" value="UniProtKB-KW"/>
</dbReference>
<dbReference type="InterPro" id="IPR027417">
    <property type="entry name" value="P-loop_NTPase"/>
</dbReference>
<keyword evidence="12 17" id="KW-1133">Transmembrane helix</keyword>
<dbReference type="Pfam" id="PF24357">
    <property type="entry name" value="TMD0_ABC"/>
    <property type="match status" value="1"/>
</dbReference>
<dbReference type="Pfam" id="PF00664">
    <property type="entry name" value="ABC_membrane"/>
    <property type="match status" value="2"/>
</dbReference>
<feature type="domain" description="ABC transmembrane type-1" evidence="19">
    <location>
        <begin position="296"/>
        <end position="577"/>
    </location>
</feature>
<dbReference type="PROSITE" id="PS50893">
    <property type="entry name" value="ABC_TRANSPORTER_2"/>
    <property type="match status" value="2"/>
</dbReference>
<feature type="transmembrane region" description="Helical" evidence="17">
    <location>
        <begin position="287"/>
        <end position="312"/>
    </location>
</feature>
<evidence type="ECO:0000256" key="14">
    <source>
        <dbReference type="ARBA" id="ARBA00024220"/>
    </source>
</evidence>
<evidence type="ECO:0000256" key="3">
    <source>
        <dbReference type="ARBA" id="ARBA00009726"/>
    </source>
</evidence>
<evidence type="ECO:0000256" key="13">
    <source>
        <dbReference type="ARBA" id="ARBA00023136"/>
    </source>
</evidence>
<evidence type="ECO:0000256" key="16">
    <source>
        <dbReference type="SAM" id="MobiDB-lite"/>
    </source>
</evidence>
<feature type="transmembrane region" description="Helical" evidence="17">
    <location>
        <begin position="406"/>
        <end position="428"/>
    </location>
</feature>
<feature type="transmembrane region" description="Helical" evidence="17">
    <location>
        <begin position="1204"/>
        <end position="1223"/>
    </location>
</feature>
<dbReference type="FunFam" id="3.40.50.300:FF:000293">
    <property type="entry name" value="ATP binding cassette subfamily C member 1"/>
    <property type="match status" value="1"/>
</dbReference>
<name>A0A0A7AS90_TIGJA</name>
<keyword evidence="9" id="KW-0547">Nucleotide-binding</keyword>
<evidence type="ECO:0000256" key="7">
    <source>
        <dbReference type="ARBA" id="ARBA00022692"/>
    </source>
</evidence>
<evidence type="ECO:0000256" key="15">
    <source>
        <dbReference type="ARBA" id="ARBA00047523"/>
    </source>
</evidence>
<evidence type="ECO:0000256" key="12">
    <source>
        <dbReference type="ARBA" id="ARBA00022989"/>
    </source>
</evidence>
<dbReference type="Pfam" id="PF00005">
    <property type="entry name" value="ABC_tran"/>
    <property type="match status" value="2"/>
</dbReference>
<dbReference type="FunFam" id="1.20.1560.10:FF:000001">
    <property type="entry name" value="ATP-binding cassette subfamily C member 1"/>
    <property type="match status" value="1"/>
</dbReference>
<protein>
    <recommendedName>
        <fullName evidence="14">ABC-type glutathione-S-conjugate transporter</fullName>
        <ecNumber evidence="14">7.6.2.3</ecNumber>
    </recommendedName>
</protein>
<dbReference type="InterPro" id="IPR005292">
    <property type="entry name" value="MRP"/>
</dbReference>
<accession>A0A0A7AS90</accession>
<dbReference type="CDD" id="cd03244">
    <property type="entry name" value="ABCC_MRP_domain2"/>
    <property type="match status" value="1"/>
</dbReference>
<feature type="transmembrane region" description="Helical" evidence="17">
    <location>
        <begin position="552"/>
        <end position="576"/>
    </location>
</feature>
<feature type="transmembrane region" description="Helical" evidence="17">
    <location>
        <begin position="1174"/>
        <end position="1192"/>
    </location>
</feature>
<evidence type="ECO:0000256" key="8">
    <source>
        <dbReference type="ARBA" id="ARBA00022737"/>
    </source>
</evidence>
<feature type="transmembrane region" description="Helical" evidence="17">
    <location>
        <begin position="332"/>
        <end position="349"/>
    </location>
</feature>
<feature type="domain" description="ABC transmembrane type-1" evidence="19">
    <location>
        <begin position="951"/>
        <end position="1231"/>
    </location>
</feature>
<dbReference type="PROSITE" id="PS50929">
    <property type="entry name" value="ABC_TM1F"/>
    <property type="match status" value="2"/>
</dbReference>
<feature type="transmembrane region" description="Helical" evidence="17">
    <location>
        <begin position="1073"/>
        <end position="1104"/>
    </location>
</feature>
<dbReference type="PANTHER" id="PTHR24223">
    <property type="entry name" value="ATP-BINDING CASSETTE SUB-FAMILY C"/>
    <property type="match status" value="1"/>
</dbReference>
<dbReference type="EMBL" id="KF906285">
    <property type="protein sequence ID" value="AHK05650.1"/>
    <property type="molecule type" value="mRNA"/>
</dbReference>
<dbReference type="GO" id="GO:0000323">
    <property type="term" value="C:lytic vacuole"/>
    <property type="evidence" value="ECO:0007669"/>
    <property type="project" value="UniProtKB-ARBA"/>
</dbReference>
<keyword evidence="11" id="KW-1278">Translocase</keyword>
<dbReference type="InterPro" id="IPR003439">
    <property type="entry name" value="ABC_transporter-like_ATP-bd"/>
</dbReference>
<feature type="domain" description="ABC transporter" evidence="18">
    <location>
        <begin position="609"/>
        <end position="833"/>
    </location>
</feature>
<reference evidence="20" key="1">
    <citation type="submission" date="2013-11" db="EMBL/GenBank/DDBJ databases">
        <title>The ABC transporter gene family of the intertidal copepod, Tigriopus japonicus.</title>
        <authorList>
            <person name="Rhee J.-S."/>
            <person name="Kim B.-M."/>
            <person name="Jeong C.-B."/>
            <person name="Lee J.-S."/>
        </authorList>
    </citation>
    <scope>NUCLEOTIDE SEQUENCE</scope>
</reference>
<dbReference type="InterPro" id="IPR036640">
    <property type="entry name" value="ABC1_TM_sf"/>
</dbReference>
<feature type="transmembrane region" description="Helical" evidence="17">
    <location>
        <begin position="434"/>
        <end position="456"/>
    </location>
</feature>
<dbReference type="GO" id="GO:0016887">
    <property type="term" value="F:ATP hydrolysis activity"/>
    <property type="evidence" value="ECO:0007669"/>
    <property type="project" value="InterPro"/>
</dbReference>
<comment type="subcellular location">
    <subcellularLocation>
        <location evidence="2">Cell membrane</location>
        <topology evidence="2">Multi-pass membrane protein</topology>
    </subcellularLocation>
    <subcellularLocation>
        <location evidence="1">Vacuole membrane</location>
        <topology evidence="1">Multi-pass membrane protein</topology>
    </subcellularLocation>
</comment>
<dbReference type="CDD" id="cd18595">
    <property type="entry name" value="ABC_6TM_MRP1_2_3_6_D1_like"/>
    <property type="match status" value="1"/>
</dbReference>
<dbReference type="CDD" id="cd03250">
    <property type="entry name" value="ABCC_MRP_domain1"/>
    <property type="match status" value="1"/>
</dbReference>
<dbReference type="PROSITE" id="PS00211">
    <property type="entry name" value="ABC_TRANSPORTER_1"/>
    <property type="match status" value="2"/>
</dbReference>
<dbReference type="InterPro" id="IPR003593">
    <property type="entry name" value="AAA+_ATPase"/>
</dbReference>
<evidence type="ECO:0000256" key="17">
    <source>
        <dbReference type="SAM" id="Phobius"/>
    </source>
</evidence>
<feature type="transmembrane region" description="Helical" evidence="17">
    <location>
        <begin position="519"/>
        <end position="540"/>
    </location>
</feature>
<feature type="transmembrane region" description="Helical" evidence="17">
    <location>
        <begin position="49"/>
        <end position="69"/>
    </location>
</feature>
<dbReference type="EC" id="7.6.2.3" evidence="14"/>
<dbReference type="GO" id="GO:0005886">
    <property type="term" value="C:plasma membrane"/>
    <property type="evidence" value="ECO:0007669"/>
    <property type="project" value="UniProtKB-SubCell"/>
</dbReference>
<feature type="transmembrane region" description="Helical" evidence="17">
    <location>
        <begin position="948"/>
        <end position="971"/>
    </location>
</feature>
<feature type="transmembrane region" description="Helical" evidence="17">
    <location>
        <begin position="174"/>
        <end position="194"/>
    </location>
</feature>
<dbReference type="CDD" id="cd18603">
    <property type="entry name" value="ABC_6TM_MRP1_2_3_6_D2_like"/>
    <property type="match status" value="1"/>
</dbReference>
<keyword evidence="5" id="KW-1003">Cell membrane</keyword>
<keyword evidence="10 20" id="KW-0067">ATP-binding</keyword>
<proteinExistence type="evidence at transcript level"/>
<dbReference type="FunFam" id="1.20.1560.10:FF:000020">
    <property type="entry name" value="ABC metal ion transporter"/>
    <property type="match status" value="1"/>
</dbReference>
<dbReference type="InterPro" id="IPR050173">
    <property type="entry name" value="ABC_transporter_C-like"/>
</dbReference>
<keyword evidence="4" id="KW-0813">Transport</keyword>
<evidence type="ECO:0000256" key="11">
    <source>
        <dbReference type="ARBA" id="ARBA00022967"/>
    </source>
</evidence>
<evidence type="ECO:0000259" key="18">
    <source>
        <dbReference type="PROSITE" id="PS50893"/>
    </source>
</evidence>
<dbReference type="InterPro" id="IPR056227">
    <property type="entry name" value="TMD0_ABC"/>
</dbReference>
<evidence type="ECO:0000256" key="5">
    <source>
        <dbReference type="ARBA" id="ARBA00022475"/>
    </source>
</evidence>
<dbReference type="FunFam" id="3.40.50.300:FF:000074">
    <property type="entry name" value="Multidrug resistance-associated protein 5 isoform 1"/>
    <property type="match status" value="1"/>
</dbReference>
<comment type="similarity">
    <text evidence="3">Belongs to the ABC transporter superfamily. ABCC family. Conjugate transporter (TC 3.A.1.208) subfamily.</text>
</comment>
<evidence type="ECO:0000256" key="1">
    <source>
        <dbReference type="ARBA" id="ARBA00004128"/>
    </source>
</evidence>
<evidence type="ECO:0000256" key="9">
    <source>
        <dbReference type="ARBA" id="ARBA00022741"/>
    </source>
</evidence>
<feature type="transmembrane region" description="Helical" evidence="17">
    <location>
        <begin position="991"/>
        <end position="1021"/>
    </location>
</feature>
<sequence length="1523" mass="170708">MRTSSVSIELNESPNEPTMASFCDDPLWDLNVTWYTDNPDFTTCFHQTVLVYVPLGLLLLFLPVEFIYIRKSKDRNIPFTLLNLTKITLNLILIVLPIIDLFYVINHDAAWVHLVASIVRLITFVITLVVLFVCLQRGLVTSGVLFYLWTSLLVADGLTFRSVIMSGLAKGPNAMSPFITALIQYPIIVAMFFLNCWADARPKQINFDDNVPNIVPERYSSHISKMLFAWVDPLMVKGFKKTMLKQSELWSLKANNRCSGVIPSWDKSWENQVKNANGRMISILPTLIRAFGPAYFLSSILMFVLSILQFASPQIVDLLIAFVSSDDPNWKGYFYTFLIVGSTLTVSVLNSQSFYQEYLVGLRVRTALISAIYRKSLRLSNSARKEMTVGETTNLMQIDTQKFMDLTLYLNLIWSSPLQIGLSLYFLWGTLGPSSLAGLAVMILLLPLNAVIASRLKKLQISQMRSKDKRTKLMDEILNGVKILKLYAWETSFQKQILGIRDQEVKALKVIAYWNAGMTFLWTCAPVVIALASFGTFVLVDPNNVLDANTAFVSLTLFNLLRVPMNLLPMLMVYVVQCQVSLKRVNRFMNAEELDPNTVSHSKHVKDAIHIDNASFTWDRNQEPTVKNITLKVKEGSLVAIVGQVGAGKSSLISAMIGEMERTQGSINTKGKISYVPQQAWIQNGTVQYNIAFGNKYSKSLYNKVIDACALRPDLEMLPGGDQTEIGEKGINLSGGQKQRVSMARATYNGGQLFFLDDPLSAVDSHVGAHIFKHVIGPEGMLKNKTRILSTHSAKYLPQCDNIVVMKNGAINEIGTYRELLRDDGEFAEFLIQYLTEESDKDEEADDEVLENLKQELEVVMGKEKFQRQLSYAQSQKSESNPSMKSGMTGIRKERTRRTRKESVMTDIESMKEHIIKPGTNLIEDEKAAIGGVKWTVYGYYSRSVGPLMLAISLLLYGGYQGFSVGSSIWLSRWSTDPLASTDTTVRDMYLGVYGVFGLLQAALIMGATVFLSIACLNAAIKLHATMLQRILRSPMSFFDTTPLGRILNRFSKDIDIVDITIPQILRSLMVQILTVLGTIFVICFANPLFIAVIIPVFIIYYFVQKFYVATARQVKRMESITRSPIYSHFGETISGASTIRAYGVKDKFIEENESKIDINQQCYYPTFVSNRWLSIRLECIGNLIILFAALFTVISRDKLDPGLVGLTLSYALTITNSMSFLVSMTSEIETNMVGVERIMEYQEIAEEAPLEIPEQDPPADWPLFGVVKFDNYQTRYREGLDLVLKGIDCHIQSGEKIGIVGRTGAGKSSLTLALFRIIEGAGGAILIDDQNIALMGLHRLRSRLTIIPQDPVLFSGSLRMNLDPFDQYSDKEIWQALEHAHLKAYVSNLPKTLLFEVNEGGENLSVGQRQLVCLARALLRKTKVLILDEATAAVDLETDDLIQATIRSEFSDCTVLTIAHRLNTIMDSSKVIVLDAGRVIEFDSPANLLKNTASVFYGMADESGLVPKPDLMKFEDPDVRRE</sequence>
<dbReference type="SUPFAM" id="SSF52540">
    <property type="entry name" value="P-loop containing nucleoside triphosphate hydrolases"/>
    <property type="match status" value="2"/>
</dbReference>
<dbReference type="GO" id="GO:0005774">
    <property type="term" value="C:vacuolar membrane"/>
    <property type="evidence" value="ECO:0007669"/>
    <property type="project" value="UniProtKB-SubCell"/>
</dbReference>
<feature type="transmembrane region" description="Helical" evidence="17">
    <location>
        <begin position="146"/>
        <end position="168"/>
    </location>
</feature>
<keyword evidence="6" id="KW-0926">Vacuole</keyword>
<comment type="catalytic activity">
    <reaction evidence="15">
        <text>leukotriene C4(in) + ATP + H2O = leukotriene C4(out) + ADP + phosphate + H(+)</text>
        <dbReference type="Rhea" id="RHEA:38963"/>
        <dbReference type="ChEBI" id="CHEBI:15377"/>
        <dbReference type="ChEBI" id="CHEBI:15378"/>
        <dbReference type="ChEBI" id="CHEBI:30616"/>
        <dbReference type="ChEBI" id="CHEBI:43474"/>
        <dbReference type="ChEBI" id="CHEBI:57973"/>
        <dbReference type="ChEBI" id="CHEBI:456216"/>
    </reaction>
    <physiologicalReaction direction="left-to-right" evidence="15">
        <dbReference type="Rhea" id="RHEA:38964"/>
    </physiologicalReaction>
</comment>
<feature type="transmembrane region" description="Helical" evidence="17">
    <location>
        <begin position="111"/>
        <end position="134"/>
    </location>
</feature>
<dbReference type="SMART" id="SM00382">
    <property type="entry name" value="AAA"/>
    <property type="match status" value="2"/>
</dbReference>
<dbReference type="Gene3D" id="3.40.50.300">
    <property type="entry name" value="P-loop containing nucleotide triphosphate hydrolases"/>
    <property type="match status" value="2"/>
</dbReference>